<reference evidence="4" key="3">
    <citation type="submission" date="2021-06" db="EMBL/GenBank/DDBJ databases">
        <title>Genomic Description and Analysis of Intracellular Bacteria, Candidatus Berkiella cookevillensis and Candidatus Berkiella aquae.</title>
        <authorList>
            <person name="Kidane D.T."/>
            <person name="Mehari Y.T."/>
            <person name="Rice F.C."/>
            <person name="Arivett B.A."/>
            <person name="Farone A.L."/>
            <person name="Berk S.G."/>
            <person name="Farone M.B."/>
        </authorList>
    </citation>
    <scope>NUCLEOTIDE SEQUENCE</scope>
    <source>
        <strain evidence="4">HT99</strain>
    </source>
</reference>
<dbReference type="InterPro" id="IPR036770">
    <property type="entry name" value="Ankyrin_rpt-contain_sf"/>
</dbReference>
<keyword evidence="5" id="KW-1185">Reference proteome</keyword>
<keyword evidence="1" id="KW-0175">Coiled coil</keyword>
<dbReference type="Gene3D" id="1.25.40.20">
    <property type="entry name" value="Ankyrin repeat-containing domain"/>
    <property type="match status" value="1"/>
</dbReference>
<feature type="coiled-coil region" evidence="1">
    <location>
        <begin position="78"/>
        <end position="134"/>
    </location>
</feature>
<reference evidence="3" key="1">
    <citation type="submission" date="2015-09" db="EMBL/GenBank/DDBJ databases">
        <title>Draft Genome Sequences of Two Novel Amoeba-resistant Intranuclear Bacteria, Candidatus Berkiella cookevillensis and Candidatus Berkiella aquae.</title>
        <authorList>
            <person name="Mehari Y.T."/>
            <person name="Arivett B.A."/>
            <person name="Farone A.L."/>
            <person name="Gunderson J.H."/>
            <person name="Farone M.B."/>
        </authorList>
    </citation>
    <scope>NUCLEOTIDE SEQUENCE [LARGE SCALE GENOMIC DNA]</scope>
    <source>
        <strain evidence="3">HT99</strain>
    </source>
</reference>
<dbReference type="Proteomes" id="UP000051497">
    <property type="component" value="Unassembled WGS sequence"/>
</dbReference>
<proteinExistence type="predicted"/>
<evidence type="ECO:0000313" key="4">
    <source>
        <dbReference type="EMBL" id="MCS5710891.1"/>
    </source>
</evidence>
<comment type="caution">
    <text evidence="3">The sequence shown here is derived from an EMBL/GenBank/DDBJ whole genome shotgun (WGS) entry which is preliminary data.</text>
</comment>
<dbReference type="RefSeq" id="WP_075066127.1">
    <property type="nucleotide sequence ID" value="NZ_LKAJ02000001.1"/>
</dbReference>
<accession>A0A0Q9YKQ6</accession>
<evidence type="ECO:0000256" key="1">
    <source>
        <dbReference type="SAM" id="Coils"/>
    </source>
</evidence>
<feature type="region of interest" description="Disordered" evidence="2">
    <location>
        <begin position="1562"/>
        <end position="1621"/>
    </location>
</feature>
<dbReference type="OrthoDB" id="9807186at2"/>
<evidence type="ECO:0000313" key="3">
    <source>
        <dbReference type="EMBL" id="KRG21323.1"/>
    </source>
</evidence>
<gene>
    <name evidence="4" type="ORF">HT99x_005575</name>
    <name evidence="3" type="ORF">HT99x_01499</name>
</gene>
<sequence>MLGTGQYSPEKNKTNSKQMKFKYDTEGMRSILNDLIKIDKNKKGNGEFKNNLRDDYDDIKQELLQSIVPFDVPEKADIEQLELEMQELRKKMRAAREVDSLVPSGEDVKNLQEFKRKKAQLQAAKKSLEKLQRIIKVLFDSEEIESLKDTIKEHIEDKVEYGSDDALWEIEDAINKWLLKAKKIILEEFPLEFNEEMKAVFEKLEKKDTERFKLLHVEHVVNLKRAEIAAMTHPGDEGLQKAMHKAYVLYQIETSQLQFDISQAISKNSNEYEEKIIASALEPILEEFLRGETFGAYEFKYPESVTDEMQHLLRHHVDLLQAREKNEIALAYYREQFAAYSELTDNLKEYGIRDQMQGKEYERLREYYEGEMKKAIEIQQQSNQKLAIIIGDFIVKNSVNENDKVVKGIKQMLGSAAKQDLNYILTQAEKGTELGWLQWISTQTFADRCKRGMAGLVAAGGAGGIGGAVTGMGIFSPVTATAGMLGGGLLGGILGFMSPELGSQAKEKIAELKEMTVTFIWGETNKISAEYFKDPVEMAGLNPKYEPTDRMRAKWGEKGADIIAYAYVNLLFDLHVKLLYGEPENRDELKQLYMHFYRNYQMLRGDAKEIANLYKHDNWGADRAELQVNAANGLNLEEHLKHDLAAMMLLVEHEDKIHANKIRNAINMLANGMKTLSQDQQLLLQFQEAPEIKLLPSTVSSKMFETTLLIEGAQKEPENKAVKKSEENDGKAEIEEDQLVIAPVKQGQMVVKKTVTPSPSKAIVSINKEAVKQQELIMTLKEQALVVAQNEAEKQKIKSKFNKVDALTQIAVGSKQTALHIEKAQEGFIEKSTKLNANMNVTKAADCLKAHEYEKFQFWFENVFLPKYKSKDNVSQKDALSRKMLDDEGILQYQGKSIWHLLAEDSIAGNEMFLFMMRKLRETNFEPFANCFDFDYVDEHGMNGIVYAALLSNPENSELLNSFFKIMIQSYPNDLTVCKLMNKTFEDIIRLKAPGELFFMPVCLSVVHEIEGLFNAKQLEKSKSQLFTSRIYSYATGSGQSFEKDKWISAILATMAIHCTQGYPFPKSEEEVMQFLTRLSKSEYLSDSMKELILDVEVRQKLVEAEVNYVNEQTILFQFAQEQNNDKIKTIALDISTSDPMPSKEEQKLLKAILSEGTSQNIEAFKQIATNNLALIKQLIAENKKFNGKNLIWLAVEAGRADIALFLYQNSNNNFMNLAGPEGSVFTFAAKQPNKASFVAICDEVTKTKYGKAGLTRVQIDSQQKIAAHHVFETGTWNEIESYLLTETRYKTPDFKRITGGPDAELKIEPKFYVDSQGNTPLHLLLERPDADVILEKLNNFAMQKNITILDLLGVASLNMPNNEGVRPLELICEEKALRVAFFDKLLSQEVLKAKSADLAYHGDLAQCLDFAVLNGEWKLVDSFTQAFIHLHKVNTSSLWSNPIETLMTATLDKILAVYQNETTPSVEWLKILENMQTWSMLTAPAKILELVNKLDGAEITAKNFFLMQSLLKTLVERKVLTEEKVKPYLAKFVGKEIHGPVMSSKEENIEIEGTQVEVKEVKKRKRPLTHSHDRQKANLDEMPIKVEQEKVEPEKVEPEKVEPDNDKSATPSVFVNKVSK</sequence>
<dbReference type="EMBL" id="LKAJ01000005">
    <property type="protein sequence ID" value="KRG21323.1"/>
    <property type="molecule type" value="Genomic_DNA"/>
</dbReference>
<evidence type="ECO:0000313" key="5">
    <source>
        <dbReference type="Proteomes" id="UP000051497"/>
    </source>
</evidence>
<organism evidence="3">
    <name type="scientific">Candidatus Berkiella aquae</name>
    <dbReference type="NCBI Taxonomy" id="295108"/>
    <lineage>
        <taxon>Bacteria</taxon>
        <taxon>Pseudomonadati</taxon>
        <taxon>Pseudomonadota</taxon>
        <taxon>Gammaproteobacteria</taxon>
        <taxon>Candidatus Berkiellales</taxon>
        <taxon>Candidatus Berkiellaceae</taxon>
        <taxon>Candidatus Berkiella</taxon>
    </lineage>
</organism>
<protein>
    <submittedName>
        <fullName evidence="3">Uncharacterized protein</fullName>
    </submittedName>
</protein>
<dbReference type="EMBL" id="LKAJ02000001">
    <property type="protein sequence ID" value="MCS5710891.1"/>
    <property type="molecule type" value="Genomic_DNA"/>
</dbReference>
<reference evidence="4" key="2">
    <citation type="journal article" date="2016" name="Genome Announc.">
        <title>Draft Genome Sequences of Two Novel Amoeba-Resistant Intranuclear Bacteria, 'Candidatus Berkiella cookevillensis' and 'Candidatus Berkiella aquae'.</title>
        <authorList>
            <person name="Mehari Y.T."/>
            <person name="Arivett B.A."/>
            <person name="Farone A.L."/>
            <person name="Gunderson J.H."/>
            <person name="Farone M.B."/>
        </authorList>
    </citation>
    <scope>NUCLEOTIDE SEQUENCE</scope>
    <source>
        <strain evidence="4">HT99</strain>
    </source>
</reference>
<feature type="compositionally biased region" description="Basic and acidic residues" evidence="2">
    <location>
        <begin position="1571"/>
        <end position="1608"/>
    </location>
</feature>
<evidence type="ECO:0000256" key="2">
    <source>
        <dbReference type="SAM" id="MobiDB-lite"/>
    </source>
</evidence>
<name>A0A0Q9YKQ6_9GAMM</name>